<dbReference type="Gramene" id="PUZ43340">
    <property type="protein sequence ID" value="PUZ43340"/>
    <property type="gene ID" value="GQ55_8G000500"/>
</dbReference>
<dbReference type="EMBL" id="CM009756">
    <property type="protein sequence ID" value="PUZ43340.1"/>
    <property type="molecule type" value="Genomic_DNA"/>
</dbReference>
<sequence length="56" mass="6773">MVFLHIYIPLSFCIYCCGHLVVFLLFFFRVNFLLQFQMFHSTLLSSISLQRKLHME</sequence>
<dbReference type="Proteomes" id="UP000244336">
    <property type="component" value="Chromosome 8"/>
</dbReference>
<evidence type="ECO:0000256" key="1">
    <source>
        <dbReference type="SAM" id="Phobius"/>
    </source>
</evidence>
<keyword evidence="1" id="KW-1133">Transmembrane helix</keyword>
<name>A0A2T7CJ20_9POAL</name>
<organism evidence="2 3">
    <name type="scientific">Panicum hallii var. hallii</name>
    <dbReference type="NCBI Taxonomy" id="1504633"/>
    <lineage>
        <taxon>Eukaryota</taxon>
        <taxon>Viridiplantae</taxon>
        <taxon>Streptophyta</taxon>
        <taxon>Embryophyta</taxon>
        <taxon>Tracheophyta</taxon>
        <taxon>Spermatophyta</taxon>
        <taxon>Magnoliopsida</taxon>
        <taxon>Liliopsida</taxon>
        <taxon>Poales</taxon>
        <taxon>Poaceae</taxon>
        <taxon>PACMAD clade</taxon>
        <taxon>Panicoideae</taxon>
        <taxon>Panicodae</taxon>
        <taxon>Paniceae</taxon>
        <taxon>Panicinae</taxon>
        <taxon>Panicum</taxon>
        <taxon>Panicum sect. Panicum</taxon>
    </lineage>
</organism>
<reference evidence="2 3" key="1">
    <citation type="submission" date="2018-04" db="EMBL/GenBank/DDBJ databases">
        <title>WGS assembly of Panicum hallii var. hallii HAL2.</title>
        <authorList>
            <person name="Lovell J."/>
            <person name="Jenkins J."/>
            <person name="Lowry D."/>
            <person name="Mamidi S."/>
            <person name="Sreedasyam A."/>
            <person name="Weng X."/>
            <person name="Barry K."/>
            <person name="Bonette J."/>
            <person name="Campitelli B."/>
            <person name="Daum C."/>
            <person name="Gordon S."/>
            <person name="Gould B."/>
            <person name="Lipzen A."/>
            <person name="MacQueen A."/>
            <person name="Palacio-Mejia J."/>
            <person name="Plott C."/>
            <person name="Shakirov E."/>
            <person name="Shu S."/>
            <person name="Yoshinaga Y."/>
            <person name="Zane M."/>
            <person name="Rokhsar D."/>
            <person name="Grimwood J."/>
            <person name="Schmutz J."/>
            <person name="Juenger T."/>
        </authorList>
    </citation>
    <scope>NUCLEOTIDE SEQUENCE [LARGE SCALE GENOMIC DNA]</scope>
    <source>
        <strain evidence="3">cv. HAL2</strain>
    </source>
</reference>
<evidence type="ECO:0000313" key="3">
    <source>
        <dbReference type="Proteomes" id="UP000244336"/>
    </source>
</evidence>
<accession>A0A2T7CJ20</accession>
<protein>
    <submittedName>
        <fullName evidence="2">Uncharacterized protein</fullName>
    </submittedName>
</protein>
<proteinExistence type="predicted"/>
<keyword evidence="3" id="KW-1185">Reference proteome</keyword>
<dbReference type="AlphaFoldDB" id="A0A2T7CJ20"/>
<gene>
    <name evidence="2" type="ORF">GQ55_8G000500</name>
</gene>
<evidence type="ECO:0000313" key="2">
    <source>
        <dbReference type="EMBL" id="PUZ43340.1"/>
    </source>
</evidence>
<feature type="transmembrane region" description="Helical" evidence="1">
    <location>
        <begin position="6"/>
        <end position="28"/>
    </location>
</feature>
<keyword evidence="1" id="KW-0472">Membrane</keyword>
<keyword evidence="1" id="KW-0812">Transmembrane</keyword>